<dbReference type="AlphaFoldDB" id="A0A8S2XVJ2"/>
<name>A0A8S2XVJ2_9BILA</name>
<gene>
    <name evidence="1" type="ORF">GIL414_LOCUS35216</name>
</gene>
<dbReference type="Proteomes" id="UP000681720">
    <property type="component" value="Unassembled WGS sequence"/>
</dbReference>
<comment type="caution">
    <text evidence="1">The sequence shown here is derived from an EMBL/GenBank/DDBJ whole genome shotgun (WGS) entry which is preliminary data.</text>
</comment>
<proteinExistence type="predicted"/>
<protein>
    <submittedName>
        <fullName evidence="1">Uncharacterized protein</fullName>
    </submittedName>
</protein>
<accession>A0A8S2XVJ2</accession>
<feature type="non-terminal residue" evidence="1">
    <location>
        <position position="62"/>
    </location>
</feature>
<evidence type="ECO:0000313" key="1">
    <source>
        <dbReference type="EMBL" id="CAF4511954.1"/>
    </source>
</evidence>
<sequence>MVAKFPLPFPRNIPTLSVPELATKIFKKPSLSISATVIDNGSEYCSVEYVVMFPNVPSSCPR</sequence>
<reference evidence="1" key="1">
    <citation type="submission" date="2021-02" db="EMBL/GenBank/DDBJ databases">
        <authorList>
            <person name="Nowell W R."/>
        </authorList>
    </citation>
    <scope>NUCLEOTIDE SEQUENCE</scope>
</reference>
<dbReference type="EMBL" id="CAJOBJ010083736">
    <property type="protein sequence ID" value="CAF4511954.1"/>
    <property type="molecule type" value="Genomic_DNA"/>
</dbReference>
<organism evidence="1 2">
    <name type="scientific">Rotaria magnacalcarata</name>
    <dbReference type="NCBI Taxonomy" id="392030"/>
    <lineage>
        <taxon>Eukaryota</taxon>
        <taxon>Metazoa</taxon>
        <taxon>Spiralia</taxon>
        <taxon>Gnathifera</taxon>
        <taxon>Rotifera</taxon>
        <taxon>Eurotatoria</taxon>
        <taxon>Bdelloidea</taxon>
        <taxon>Philodinida</taxon>
        <taxon>Philodinidae</taxon>
        <taxon>Rotaria</taxon>
    </lineage>
</organism>
<evidence type="ECO:0000313" key="2">
    <source>
        <dbReference type="Proteomes" id="UP000681720"/>
    </source>
</evidence>